<keyword evidence="3" id="KW-1185">Reference proteome</keyword>
<comment type="caution">
    <text evidence="2">The sequence shown here is derived from an EMBL/GenBank/DDBJ whole genome shotgun (WGS) entry which is preliminary data.</text>
</comment>
<dbReference type="GeneID" id="31364623"/>
<dbReference type="Proteomes" id="UP000001396">
    <property type="component" value="Unassembled WGS sequence"/>
</dbReference>
<proteinExistence type="predicted"/>
<dbReference type="InParanoid" id="D3BKR6"/>
<name>D3BKR6_HETP5</name>
<feature type="compositionally biased region" description="Pro residues" evidence="1">
    <location>
        <begin position="157"/>
        <end position="170"/>
    </location>
</feature>
<dbReference type="AlphaFoldDB" id="D3BKR6"/>
<dbReference type="EMBL" id="ADBJ01000038">
    <property type="protein sequence ID" value="EFA78496.1"/>
    <property type="molecule type" value="Genomic_DNA"/>
</dbReference>
<dbReference type="STRING" id="670386.D3BKR6"/>
<evidence type="ECO:0008006" key="4">
    <source>
        <dbReference type="Google" id="ProtNLM"/>
    </source>
</evidence>
<evidence type="ECO:0000313" key="3">
    <source>
        <dbReference type="Proteomes" id="UP000001396"/>
    </source>
</evidence>
<evidence type="ECO:0000313" key="2">
    <source>
        <dbReference type="EMBL" id="EFA78496.1"/>
    </source>
</evidence>
<reference evidence="2 3" key="1">
    <citation type="journal article" date="2011" name="Genome Res.">
        <title>Phylogeny-wide analysis of social amoeba genomes highlights ancient origins for complex intercellular communication.</title>
        <authorList>
            <person name="Heidel A.J."/>
            <person name="Lawal H.M."/>
            <person name="Felder M."/>
            <person name="Schilde C."/>
            <person name="Helps N.R."/>
            <person name="Tunggal B."/>
            <person name="Rivero F."/>
            <person name="John U."/>
            <person name="Schleicher M."/>
            <person name="Eichinger L."/>
            <person name="Platzer M."/>
            <person name="Noegel A.A."/>
            <person name="Schaap P."/>
            <person name="Gloeckner G."/>
        </authorList>
    </citation>
    <scope>NUCLEOTIDE SEQUENCE [LARGE SCALE GENOMIC DNA]</scope>
    <source>
        <strain evidence="3">ATCC 26659 / Pp 5 / PN500</strain>
    </source>
</reference>
<feature type="region of interest" description="Disordered" evidence="1">
    <location>
        <begin position="59"/>
        <end position="81"/>
    </location>
</feature>
<dbReference type="RefSeq" id="XP_020430620.1">
    <property type="nucleotide sequence ID" value="XM_020579945.1"/>
</dbReference>
<feature type="region of interest" description="Disordered" evidence="1">
    <location>
        <begin position="137"/>
        <end position="190"/>
    </location>
</feature>
<feature type="compositionally biased region" description="Polar residues" evidence="1">
    <location>
        <begin position="142"/>
        <end position="153"/>
    </location>
</feature>
<organism evidence="2 3">
    <name type="scientific">Heterostelium pallidum (strain ATCC 26659 / Pp 5 / PN500)</name>
    <name type="common">Cellular slime mold</name>
    <name type="synonym">Polysphondylium pallidum</name>
    <dbReference type="NCBI Taxonomy" id="670386"/>
    <lineage>
        <taxon>Eukaryota</taxon>
        <taxon>Amoebozoa</taxon>
        <taxon>Evosea</taxon>
        <taxon>Eumycetozoa</taxon>
        <taxon>Dictyostelia</taxon>
        <taxon>Acytosteliales</taxon>
        <taxon>Acytosteliaceae</taxon>
        <taxon>Heterostelium</taxon>
    </lineage>
</organism>
<accession>D3BKR6</accession>
<gene>
    <name evidence="2" type="ORF">PPL_09148</name>
</gene>
<protein>
    <recommendedName>
        <fullName evidence="4">NAC domain-containing protein</fullName>
    </recommendedName>
</protein>
<evidence type="ECO:0000256" key="1">
    <source>
        <dbReference type="SAM" id="MobiDB-lite"/>
    </source>
</evidence>
<sequence length="371" mass="41951">MAHPVVLLVRTKDHYYKKCLEDFASGRIVSLNGNPIRCVSENDSIKNPYDGEIHFVQRNQSRGDYKKRRRKNSGGPSWKQNGVVTKIRDENNVVRVYKRTLTLQNEESDFKLWEFALADPTTHTENDDLLLRHYLKDKPHNSHSSHNQTPINYSSSTPPPATPNPAPNPAPTNLGTLDIATTGNLSPPILSPTPINEEIQPAHVVQTPYTTFQLPQLHFLQMTHSYPPSIVRHEEYGGSRRVASRQIQSPNFAPYPHHQGYNHTSPILQNINNNNNNNNFNVNTTIRSLAPLPNTLTINPTSFQNLNPPINPHFNSSSISNIGNPSNIPPPNTQYYNNPAHHNFLGQTNNVINQWQLPFNDPRMPFLGSKL</sequence>